<dbReference type="EMBL" id="GBRH01169776">
    <property type="protein sequence ID" value="JAE28120.1"/>
    <property type="molecule type" value="Transcribed_RNA"/>
</dbReference>
<accession>A0A0A9GSX9</accession>
<evidence type="ECO:0000313" key="1">
    <source>
        <dbReference type="EMBL" id="JAE28120.1"/>
    </source>
</evidence>
<reference evidence="1" key="2">
    <citation type="journal article" date="2015" name="Data Brief">
        <title>Shoot transcriptome of the giant reed, Arundo donax.</title>
        <authorList>
            <person name="Barrero R.A."/>
            <person name="Guerrero F.D."/>
            <person name="Moolhuijzen P."/>
            <person name="Goolsby J.A."/>
            <person name="Tidwell J."/>
            <person name="Bellgard S.E."/>
            <person name="Bellgard M.I."/>
        </authorList>
    </citation>
    <scope>NUCLEOTIDE SEQUENCE</scope>
    <source>
        <tissue evidence="1">Shoot tissue taken approximately 20 cm above the soil surface</tissue>
    </source>
</reference>
<reference evidence="1" key="1">
    <citation type="submission" date="2014-09" db="EMBL/GenBank/DDBJ databases">
        <authorList>
            <person name="Magalhaes I.L.F."/>
            <person name="Oliveira U."/>
            <person name="Santos F.R."/>
            <person name="Vidigal T.H.D.A."/>
            <person name="Brescovit A.D."/>
            <person name="Santos A.J."/>
        </authorList>
    </citation>
    <scope>NUCLEOTIDE SEQUENCE</scope>
    <source>
        <tissue evidence="1">Shoot tissue taken approximately 20 cm above the soil surface</tissue>
    </source>
</reference>
<organism evidence="1">
    <name type="scientific">Arundo donax</name>
    <name type="common">Giant reed</name>
    <name type="synonym">Donax arundinaceus</name>
    <dbReference type="NCBI Taxonomy" id="35708"/>
    <lineage>
        <taxon>Eukaryota</taxon>
        <taxon>Viridiplantae</taxon>
        <taxon>Streptophyta</taxon>
        <taxon>Embryophyta</taxon>
        <taxon>Tracheophyta</taxon>
        <taxon>Spermatophyta</taxon>
        <taxon>Magnoliopsida</taxon>
        <taxon>Liliopsida</taxon>
        <taxon>Poales</taxon>
        <taxon>Poaceae</taxon>
        <taxon>PACMAD clade</taxon>
        <taxon>Arundinoideae</taxon>
        <taxon>Arundineae</taxon>
        <taxon>Arundo</taxon>
    </lineage>
</organism>
<proteinExistence type="predicted"/>
<name>A0A0A9GSX9_ARUDO</name>
<sequence length="13" mass="1738">MKLFLLYRFFNMD</sequence>
<protein>
    <submittedName>
        <fullName evidence="1">Uncharacterized protein</fullName>
    </submittedName>
</protein>